<gene>
    <name evidence="10" type="primary">LOC103516243</name>
</gene>
<dbReference type="Pfam" id="PF00018">
    <property type="entry name" value="SH3_1"/>
    <property type="match status" value="1"/>
</dbReference>
<dbReference type="SUPFAM" id="SSF46966">
    <property type="entry name" value="Spectrin repeat"/>
    <property type="match status" value="2"/>
</dbReference>
<accession>A0A3Q0J7S0</accession>
<dbReference type="SMART" id="SM00326">
    <property type="entry name" value="SH3"/>
    <property type="match status" value="1"/>
</dbReference>
<feature type="non-terminal residue" evidence="10">
    <location>
        <position position="1"/>
    </location>
</feature>
<keyword evidence="4" id="KW-0597">Phosphoprotein</keyword>
<evidence type="ECO:0000256" key="4">
    <source>
        <dbReference type="ARBA" id="ARBA00022553"/>
    </source>
</evidence>
<organism evidence="9 10">
    <name type="scientific">Diaphorina citri</name>
    <name type="common">Asian citrus psyllid</name>
    <dbReference type="NCBI Taxonomy" id="121845"/>
    <lineage>
        <taxon>Eukaryota</taxon>
        <taxon>Metazoa</taxon>
        <taxon>Ecdysozoa</taxon>
        <taxon>Arthropoda</taxon>
        <taxon>Hexapoda</taxon>
        <taxon>Insecta</taxon>
        <taxon>Pterygota</taxon>
        <taxon>Neoptera</taxon>
        <taxon>Paraneoptera</taxon>
        <taxon>Hemiptera</taxon>
        <taxon>Sternorrhyncha</taxon>
        <taxon>Psylloidea</taxon>
        <taxon>Psyllidae</taxon>
        <taxon>Diaphorininae</taxon>
        <taxon>Diaphorina</taxon>
    </lineage>
</organism>
<evidence type="ECO:0000259" key="8">
    <source>
        <dbReference type="PROSITE" id="PS50002"/>
    </source>
</evidence>
<keyword evidence="9" id="KW-1185">Reference proteome</keyword>
<name>A0A3Q0J7S0_DIACI</name>
<dbReference type="CDD" id="cd11808">
    <property type="entry name" value="SH3_Alpha_Spectrin"/>
    <property type="match status" value="1"/>
</dbReference>
<dbReference type="PRINTS" id="PR00452">
    <property type="entry name" value="SH3DOMAIN"/>
</dbReference>
<dbReference type="InterPro" id="IPR002017">
    <property type="entry name" value="Spectrin_repeat"/>
</dbReference>
<dbReference type="GO" id="GO:0005737">
    <property type="term" value="C:cytoplasm"/>
    <property type="evidence" value="ECO:0007669"/>
    <property type="project" value="UniProtKB-SubCell"/>
</dbReference>
<dbReference type="PANTHER" id="PTHR11915">
    <property type="entry name" value="SPECTRIN/FILAMIN RELATED CYTOSKELETAL PROTEIN"/>
    <property type="match status" value="1"/>
</dbReference>
<evidence type="ECO:0000256" key="3">
    <source>
        <dbReference type="ARBA" id="ARBA00022490"/>
    </source>
</evidence>
<dbReference type="InterPro" id="IPR018159">
    <property type="entry name" value="Spectrin/alpha-actinin"/>
</dbReference>
<dbReference type="Gene3D" id="2.30.30.40">
    <property type="entry name" value="SH3 Domains"/>
    <property type="match status" value="1"/>
</dbReference>
<dbReference type="GeneID" id="103516243"/>
<dbReference type="PaxDb" id="121845-A0A3Q0J7S0"/>
<evidence type="ECO:0000313" key="10">
    <source>
        <dbReference type="RefSeq" id="XP_026684501.1"/>
    </source>
</evidence>
<dbReference type="InterPro" id="IPR035825">
    <property type="entry name" value="Alpha_Spectrin_SH3"/>
</dbReference>
<evidence type="ECO:0000313" key="9">
    <source>
        <dbReference type="Proteomes" id="UP000079169"/>
    </source>
</evidence>
<dbReference type="CDD" id="cd00176">
    <property type="entry name" value="SPEC"/>
    <property type="match status" value="1"/>
</dbReference>
<keyword evidence="2 7" id="KW-0728">SH3 domain</keyword>
<reference evidence="10" key="1">
    <citation type="submission" date="2025-08" db="UniProtKB">
        <authorList>
            <consortium name="RefSeq"/>
        </authorList>
    </citation>
    <scope>IDENTIFICATION</scope>
</reference>
<dbReference type="STRING" id="121845.A0A3Q0J7S0"/>
<keyword evidence="6" id="KW-0112">Calmodulin-binding</keyword>
<evidence type="ECO:0000256" key="1">
    <source>
        <dbReference type="ARBA" id="ARBA00004496"/>
    </source>
</evidence>
<dbReference type="Proteomes" id="UP000079169">
    <property type="component" value="Unplaced"/>
</dbReference>
<sequence length="304" mass="34583">LKKHEALVSDLEAFGNTILGLREQAQSCRQQETPVIDVTGKECVIALYDYTEKSPREVSMKKSDVLTLLNSNNKDWWKVEVNDRQGFVPAAYVKKMEAGLTASQQNLADGSSIAARQNQIQSQYDQLISLARERQNKLNETVKAYVLVREAAELATWIKDKEMHAQVQDVGEDLEQVEVMQKKFDDFQSDLKANEVRLAEMNEIAMQLMSLGQTEAALKIQTQLQDLNQKWTSLQQLTAERATQLGSAHEVQRFHRDVDETKDWIQEKDEALNNNDLGKDLRSVQALQRKHEGLERDLAALGDK</sequence>
<dbReference type="PRINTS" id="PR01887">
    <property type="entry name" value="SPECTRNALPHA"/>
</dbReference>
<comment type="subcellular location">
    <subcellularLocation>
        <location evidence="1">Cytoplasm</location>
    </subcellularLocation>
</comment>
<dbReference type="KEGG" id="dci:103516243"/>
<feature type="domain" description="SH3" evidence="8">
    <location>
        <begin position="39"/>
        <end position="98"/>
    </location>
</feature>
<feature type="non-terminal residue" evidence="10">
    <location>
        <position position="304"/>
    </location>
</feature>
<evidence type="ECO:0000256" key="6">
    <source>
        <dbReference type="ARBA" id="ARBA00022860"/>
    </source>
</evidence>
<keyword evidence="3" id="KW-0963">Cytoplasm</keyword>
<dbReference type="Gene3D" id="1.20.58.60">
    <property type="match status" value="3"/>
</dbReference>
<dbReference type="PROSITE" id="PS50002">
    <property type="entry name" value="SH3"/>
    <property type="match status" value="1"/>
</dbReference>
<proteinExistence type="predicted"/>
<dbReference type="AlphaFoldDB" id="A0A3Q0J7S0"/>
<keyword evidence="5" id="KW-0677">Repeat</keyword>
<dbReference type="Pfam" id="PF00435">
    <property type="entry name" value="Spectrin"/>
    <property type="match status" value="2"/>
</dbReference>
<protein>
    <submittedName>
        <fullName evidence="10">Spectrin alpha chain</fullName>
    </submittedName>
</protein>
<evidence type="ECO:0000256" key="5">
    <source>
        <dbReference type="ARBA" id="ARBA00022737"/>
    </source>
</evidence>
<evidence type="ECO:0000256" key="2">
    <source>
        <dbReference type="ARBA" id="ARBA00022443"/>
    </source>
</evidence>
<dbReference type="RefSeq" id="XP_026684501.1">
    <property type="nucleotide sequence ID" value="XM_026828700.1"/>
</dbReference>
<dbReference type="SUPFAM" id="SSF50044">
    <property type="entry name" value="SH3-domain"/>
    <property type="match status" value="1"/>
</dbReference>
<dbReference type="InterPro" id="IPR036028">
    <property type="entry name" value="SH3-like_dom_sf"/>
</dbReference>
<dbReference type="InterPro" id="IPR001452">
    <property type="entry name" value="SH3_domain"/>
</dbReference>
<dbReference type="FunFam" id="2.30.30.40:FF:000154">
    <property type="entry name" value="Alpha spectrin, isoform C"/>
    <property type="match status" value="1"/>
</dbReference>
<dbReference type="SMART" id="SM00150">
    <property type="entry name" value="SPEC"/>
    <property type="match status" value="1"/>
</dbReference>
<evidence type="ECO:0000256" key="7">
    <source>
        <dbReference type="PROSITE-ProRule" id="PRU00192"/>
    </source>
</evidence>
<dbReference type="GO" id="GO:0005516">
    <property type="term" value="F:calmodulin binding"/>
    <property type="evidence" value="ECO:0007669"/>
    <property type="project" value="UniProtKB-KW"/>
</dbReference>